<feature type="compositionally biased region" description="Basic residues" evidence="1">
    <location>
        <begin position="125"/>
        <end position="144"/>
    </location>
</feature>
<evidence type="ECO:0000313" key="3">
    <source>
        <dbReference type="Proteomes" id="UP000593562"/>
    </source>
</evidence>
<dbReference type="Proteomes" id="UP000593562">
    <property type="component" value="Unassembled WGS sequence"/>
</dbReference>
<gene>
    <name evidence="2" type="ORF">HS088_TW08G00956</name>
</gene>
<proteinExistence type="predicted"/>
<evidence type="ECO:0000256" key="1">
    <source>
        <dbReference type="SAM" id="MobiDB-lite"/>
    </source>
</evidence>
<sequence length="205" mass="23529">MHGENEHVTEDAYFLLSALLKPCSHPKPNEKDCPKQSLVEGMVEKNKFSNMSVASSSKPIPEGWKLVVEKQKNGSKTLSYVCPDSCQIFNDYEMLMRYVNYAKAAKLSIYSPDFVPIPWMKKTRKSKNSKKQKFPGKTLRRSFQHKNLPGKTIPRSARHQGNGTSKLKKSPEHGGLALTLEESLDELGLSKKDFRFKYFRRRFKN</sequence>
<dbReference type="InParanoid" id="A0A7J7DDF3"/>
<dbReference type="AlphaFoldDB" id="A0A7J7DDF3"/>
<evidence type="ECO:0000313" key="2">
    <source>
        <dbReference type="EMBL" id="KAF5744353.1"/>
    </source>
</evidence>
<feature type="region of interest" description="Disordered" evidence="1">
    <location>
        <begin position="125"/>
        <end position="174"/>
    </location>
</feature>
<dbReference type="EMBL" id="JAAARO010000008">
    <property type="protein sequence ID" value="KAF5744353.1"/>
    <property type="molecule type" value="Genomic_DNA"/>
</dbReference>
<name>A0A7J7DDF3_TRIWF</name>
<dbReference type="OrthoDB" id="912322at2759"/>
<comment type="caution">
    <text evidence="2">The sequence shown here is derived from an EMBL/GenBank/DDBJ whole genome shotgun (WGS) entry which is preliminary data.</text>
</comment>
<keyword evidence="3" id="KW-1185">Reference proteome</keyword>
<organism evidence="2 3">
    <name type="scientific">Tripterygium wilfordii</name>
    <name type="common">Thunder God vine</name>
    <dbReference type="NCBI Taxonomy" id="458696"/>
    <lineage>
        <taxon>Eukaryota</taxon>
        <taxon>Viridiplantae</taxon>
        <taxon>Streptophyta</taxon>
        <taxon>Embryophyta</taxon>
        <taxon>Tracheophyta</taxon>
        <taxon>Spermatophyta</taxon>
        <taxon>Magnoliopsida</taxon>
        <taxon>eudicotyledons</taxon>
        <taxon>Gunneridae</taxon>
        <taxon>Pentapetalae</taxon>
        <taxon>rosids</taxon>
        <taxon>fabids</taxon>
        <taxon>Celastrales</taxon>
        <taxon>Celastraceae</taxon>
        <taxon>Tripterygium</taxon>
    </lineage>
</organism>
<accession>A0A7J7DDF3</accession>
<reference evidence="2 3" key="1">
    <citation type="journal article" date="2020" name="Nat. Commun.">
        <title>Genome of Tripterygium wilfordii and identification of cytochrome P450 involved in triptolide biosynthesis.</title>
        <authorList>
            <person name="Tu L."/>
            <person name="Su P."/>
            <person name="Zhang Z."/>
            <person name="Gao L."/>
            <person name="Wang J."/>
            <person name="Hu T."/>
            <person name="Zhou J."/>
            <person name="Zhang Y."/>
            <person name="Zhao Y."/>
            <person name="Liu Y."/>
            <person name="Song Y."/>
            <person name="Tong Y."/>
            <person name="Lu Y."/>
            <person name="Yang J."/>
            <person name="Xu C."/>
            <person name="Jia M."/>
            <person name="Peters R.J."/>
            <person name="Huang L."/>
            <person name="Gao W."/>
        </authorList>
    </citation>
    <scope>NUCLEOTIDE SEQUENCE [LARGE SCALE GENOMIC DNA]</scope>
    <source>
        <strain evidence="3">cv. XIE 37</strain>
        <tissue evidence="2">Leaf</tissue>
    </source>
</reference>
<protein>
    <submittedName>
        <fullName evidence="2">Tfe</fullName>
    </submittedName>
</protein>